<evidence type="ECO:0000313" key="2">
    <source>
        <dbReference type="EMBL" id="POH73400.1"/>
    </source>
</evidence>
<feature type="region of interest" description="Disordered" evidence="1">
    <location>
        <begin position="127"/>
        <end position="155"/>
    </location>
</feature>
<protein>
    <submittedName>
        <fullName evidence="2">Uncharacterized protein</fullName>
    </submittedName>
</protein>
<dbReference type="AlphaFoldDB" id="A0A2S3ZW33"/>
<keyword evidence="3" id="KW-1185">Reference proteome</keyword>
<evidence type="ECO:0000256" key="1">
    <source>
        <dbReference type="SAM" id="MobiDB-lite"/>
    </source>
</evidence>
<dbReference type="Proteomes" id="UP000237061">
    <property type="component" value="Unassembled WGS sequence"/>
</dbReference>
<dbReference type="EMBL" id="PPXC01000007">
    <property type="protein sequence ID" value="POH73400.1"/>
    <property type="molecule type" value="Genomic_DNA"/>
</dbReference>
<comment type="caution">
    <text evidence="2">The sequence shown here is derived from an EMBL/GenBank/DDBJ whole genome shotgun (WGS) entry which is preliminary data.</text>
</comment>
<evidence type="ECO:0000313" key="3">
    <source>
        <dbReference type="Proteomes" id="UP000237061"/>
    </source>
</evidence>
<accession>A0A2S3ZW33</accession>
<proteinExistence type="predicted"/>
<organism evidence="2 3">
    <name type="scientific">Arthrobacter glacialis</name>
    <dbReference type="NCBI Taxonomy" id="1664"/>
    <lineage>
        <taxon>Bacteria</taxon>
        <taxon>Bacillati</taxon>
        <taxon>Actinomycetota</taxon>
        <taxon>Actinomycetes</taxon>
        <taxon>Micrococcales</taxon>
        <taxon>Micrococcaceae</taxon>
        <taxon>Arthrobacter</taxon>
    </lineage>
</organism>
<gene>
    <name evidence="2" type="ORF">CVS27_10840</name>
</gene>
<feature type="region of interest" description="Disordered" evidence="1">
    <location>
        <begin position="88"/>
        <end position="108"/>
    </location>
</feature>
<sequence length="155" mass="17242">MAIILGALVAGLVGWRTIRQRTVADARSEWWKRTQWAIEMAREKDPDARTLGFSILTLLAKSKLAAREELLLLDEALRTLKNPTNGERAVVQPIEPEAVSGSEPEATPLKDQSAWKIFWQRLTGSAPGNEYVQTDLDSEDDNGNNGSNDENEELP</sequence>
<name>A0A2S3ZW33_ARTGL</name>
<reference evidence="2 3" key="1">
    <citation type="submission" date="2018-01" db="EMBL/GenBank/DDBJ databases">
        <title>Arthrobacter sp. nov., from glaciers in China.</title>
        <authorList>
            <person name="Liu Q."/>
            <person name="Xin Y.-H."/>
        </authorList>
    </citation>
    <scope>NUCLEOTIDE SEQUENCE [LARGE SCALE GENOMIC DNA]</scope>
    <source>
        <strain evidence="2 3">HLT2-12-2</strain>
    </source>
</reference>